<dbReference type="Pfam" id="PF08244">
    <property type="entry name" value="Glyco_hydro_32C"/>
    <property type="match status" value="1"/>
</dbReference>
<dbReference type="GO" id="GO:0005975">
    <property type="term" value="P:carbohydrate metabolic process"/>
    <property type="evidence" value="ECO:0007669"/>
    <property type="project" value="InterPro"/>
</dbReference>
<evidence type="ECO:0000259" key="7">
    <source>
        <dbReference type="Pfam" id="PF08244"/>
    </source>
</evidence>
<dbReference type="InterPro" id="IPR013189">
    <property type="entry name" value="Glyco_hydro_32_C"/>
</dbReference>
<dbReference type="InterPro" id="IPR013320">
    <property type="entry name" value="ConA-like_dom_sf"/>
</dbReference>
<evidence type="ECO:0000259" key="6">
    <source>
        <dbReference type="Pfam" id="PF00251"/>
    </source>
</evidence>
<dbReference type="InterPro" id="IPR001362">
    <property type="entry name" value="Glyco_hydro_32"/>
</dbReference>
<organism evidence="8 9">
    <name type="scientific">Jiangella anatolica</name>
    <dbReference type="NCBI Taxonomy" id="2670374"/>
    <lineage>
        <taxon>Bacteria</taxon>
        <taxon>Bacillati</taxon>
        <taxon>Actinomycetota</taxon>
        <taxon>Actinomycetes</taxon>
        <taxon>Jiangellales</taxon>
        <taxon>Jiangellaceae</taxon>
        <taxon>Jiangella</taxon>
    </lineage>
</organism>
<dbReference type="Gene3D" id="2.115.10.20">
    <property type="entry name" value="Glycosyl hydrolase domain, family 43"/>
    <property type="match status" value="1"/>
</dbReference>
<evidence type="ECO:0000256" key="5">
    <source>
        <dbReference type="RuleBase" id="RU362110"/>
    </source>
</evidence>
<evidence type="ECO:0000256" key="3">
    <source>
        <dbReference type="ARBA" id="ARBA00022801"/>
    </source>
</evidence>
<evidence type="ECO:0000256" key="4">
    <source>
        <dbReference type="ARBA" id="ARBA00023295"/>
    </source>
</evidence>
<dbReference type="InterPro" id="IPR023296">
    <property type="entry name" value="Glyco_hydro_beta-prop_sf"/>
</dbReference>
<dbReference type="EMBL" id="POTW01000001">
    <property type="protein sequence ID" value="PZF86645.1"/>
    <property type="molecule type" value="Genomic_DNA"/>
</dbReference>
<dbReference type="Gene3D" id="2.60.120.560">
    <property type="entry name" value="Exo-inulinase, domain 1"/>
    <property type="match status" value="1"/>
</dbReference>
<reference evidence="8 9" key="1">
    <citation type="submission" date="2018-01" db="EMBL/GenBank/DDBJ databases">
        <title>Draft genome sequence of Jiangella sp. GTF31.</title>
        <authorList>
            <person name="Sahin N."/>
            <person name="Ay H."/>
            <person name="Saygin H."/>
        </authorList>
    </citation>
    <scope>NUCLEOTIDE SEQUENCE [LARGE SCALE GENOMIC DNA]</scope>
    <source>
        <strain evidence="8 9">GTF31</strain>
    </source>
</reference>
<evidence type="ECO:0000313" key="8">
    <source>
        <dbReference type="EMBL" id="PZF86645.1"/>
    </source>
</evidence>
<dbReference type="InterPro" id="IPR051214">
    <property type="entry name" value="GH32_Enzymes"/>
</dbReference>
<dbReference type="EC" id="3.2.1.26" evidence="2"/>
<proteinExistence type="inferred from homology"/>
<protein>
    <recommendedName>
        <fullName evidence="2">beta-fructofuranosidase</fullName>
        <ecNumber evidence="2">3.2.1.26</ecNumber>
    </recommendedName>
</protein>
<dbReference type="SUPFAM" id="SSF49899">
    <property type="entry name" value="Concanavalin A-like lectins/glucanases"/>
    <property type="match status" value="1"/>
</dbReference>
<dbReference type="AlphaFoldDB" id="A0A2W2BHQ5"/>
<dbReference type="CDD" id="cd08996">
    <property type="entry name" value="GH32_FFase"/>
    <property type="match status" value="1"/>
</dbReference>
<dbReference type="PANTHER" id="PTHR43101:SF1">
    <property type="entry name" value="BETA-FRUCTOSIDASE"/>
    <property type="match status" value="1"/>
</dbReference>
<dbReference type="Pfam" id="PF00251">
    <property type="entry name" value="Glyco_hydro_32N"/>
    <property type="match status" value="1"/>
</dbReference>
<keyword evidence="9" id="KW-1185">Reference proteome</keyword>
<feature type="domain" description="Glycosyl hydrolase family 32 C-terminal" evidence="7">
    <location>
        <begin position="306"/>
        <end position="442"/>
    </location>
</feature>
<dbReference type="InterPro" id="IPR013148">
    <property type="entry name" value="Glyco_hydro_32_N"/>
</dbReference>
<dbReference type="Proteomes" id="UP000248764">
    <property type="component" value="Unassembled WGS sequence"/>
</dbReference>
<dbReference type="RefSeq" id="WP_111252643.1">
    <property type="nucleotide sequence ID" value="NZ_POTW01000001.1"/>
</dbReference>
<keyword evidence="4 5" id="KW-0326">Glycosidase</keyword>
<evidence type="ECO:0000256" key="1">
    <source>
        <dbReference type="ARBA" id="ARBA00009902"/>
    </source>
</evidence>
<dbReference type="SUPFAM" id="SSF75005">
    <property type="entry name" value="Arabinanase/levansucrase/invertase"/>
    <property type="match status" value="1"/>
</dbReference>
<sequence length="453" mass="49267">MASPPGRPAFHLSHPGPGWAWPGDPNGIFFWKGRYHLHYIYDRGGAAGIDPLRRFLDGAGDYAFAHVSSPDLVHWTSHRTTLTPDVLGHGAFSGGGFVTKEGRPAIVYQGQGSGANHVVIAEDDDLERWTRPAPAVVHVRPGQDGSVIAHADPHAWLENDTYYAIFGGTTTGKPATLLRSADLADWEYLGVLLDPDLPDTGEDTDVSCPDFFPIGDQHMLLCISHNKGCRYYLGEWRDERFVPEVHGRMNWHATDVFAPESVLTPDGRRVMWAWAFIEAPWSGIQILPRELDLPGDGILRIRPLRELERLRADERSVRGIAVDDGSRLVSDVGGAALELAVTFGPGAARRFGVAVHCDARGGGGLRIEVDLDAGTVSAGAAAAPFDPGDEEVTLRVFVDTYLVDVFANDRQAIFLPHFADAADVHVAVFADGGDRVADLTAWRMTSMDEVTAP</sequence>
<keyword evidence="3 5" id="KW-0378">Hydrolase</keyword>
<comment type="similarity">
    <text evidence="1 5">Belongs to the glycosyl hydrolase 32 family.</text>
</comment>
<dbReference type="SMART" id="SM00640">
    <property type="entry name" value="Glyco_32"/>
    <property type="match status" value="1"/>
</dbReference>
<feature type="domain" description="Glycosyl hydrolase family 32 N-terminal" evidence="6">
    <location>
        <begin position="17"/>
        <end position="294"/>
    </location>
</feature>
<name>A0A2W2BHQ5_9ACTN</name>
<comment type="caution">
    <text evidence="8">The sequence shown here is derived from an EMBL/GenBank/DDBJ whole genome shotgun (WGS) entry which is preliminary data.</text>
</comment>
<evidence type="ECO:0000256" key="2">
    <source>
        <dbReference type="ARBA" id="ARBA00012758"/>
    </source>
</evidence>
<evidence type="ECO:0000313" key="9">
    <source>
        <dbReference type="Proteomes" id="UP000248764"/>
    </source>
</evidence>
<gene>
    <name evidence="8" type="ORF">C1I92_00240</name>
</gene>
<dbReference type="GO" id="GO:0004564">
    <property type="term" value="F:beta-fructofuranosidase activity"/>
    <property type="evidence" value="ECO:0007669"/>
    <property type="project" value="UniProtKB-EC"/>
</dbReference>
<accession>A0A2W2BHQ5</accession>
<dbReference type="PANTHER" id="PTHR43101">
    <property type="entry name" value="BETA-FRUCTOSIDASE"/>
    <property type="match status" value="1"/>
</dbReference>